<dbReference type="Proteomes" id="UP000295388">
    <property type="component" value="Unassembled WGS sequence"/>
</dbReference>
<accession>A0A4R6KL00</accession>
<name>A0A4R6KL00_9ACTN</name>
<dbReference type="NCBIfam" id="NF005559">
    <property type="entry name" value="PRK07231.1"/>
    <property type="match status" value="1"/>
</dbReference>
<dbReference type="InterPro" id="IPR002347">
    <property type="entry name" value="SDR_fam"/>
</dbReference>
<dbReference type="SUPFAM" id="SSF51735">
    <property type="entry name" value="NAD(P)-binding Rossmann-fold domains"/>
    <property type="match status" value="1"/>
</dbReference>
<proteinExistence type="inferred from homology"/>
<evidence type="ECO:0000256" key="3">
    <source>
        <dbReference type="RuleBase" id="RU000363"/>
    </source>
</evidence>
<dbReference type="PRINTS" id="PR00080">
    <property type="entry name" value="SDRFAMILY"/>
</dbReference>
<dbReference type="Pfam" id="PF00106">
    <property type="entry name" value="adh_short"/>
    <property type="match status" value="1"/>
</dbReference>
<dbReference type="AlphaFoldDB" id="A0A4R6KL00"/>
<sequence length="247" mass="26282">MSSLRAIVTGASRGLGEAIARDLAAKGVRVVLAGRSVDDLHRVRKEIESAGGRALVQPTDVTDADSVARLFDAAVAEFDGVDVLVNNAGITAQVNLVDLDEADWDRIFDTNVRGMFLCSREAGRRFAESGKGRAINVASVFGLVGRPGFSAYCASKGAVINFTRSVAAEWARFGAQMNAVAPGYFATDINADLRQDGVAMAKVLRRIPAYRMGRPEELANIVTYLAIAAPDFLTWQTIAVDGGESSV</sequence>
<dbReference type="PRINTS" id="PR00081">
    <property type="entry name" value="GDHRDH"/>
</dbReference>
<dbReference type="InterPro" id="IPR036291">
    <property type="entry name" value="NAD(P)-bd_dom_sf"/>
</dbReference>
<evidence type="ECO:0000313" key="4">
    <source>
        <dbReference type="EMBL" id="TDO51681.1"/>
    </source>
</evidence>
<evidence type="ECO:0000256" key="2">
    <source>
        <dbReference type="ARBA" id="ARBA00023002"/>
    </source>
</evidence>
<evidence type="ECO:0000256" key="1">
    <source>
        <dbReference type="ARBA" id="ARBA00006484"/>
    </source>
</evidence>
<dbReference type="Gene3D" id="3.40.50.720">
    <property type="entry name" value="NAD(P)-binding Rossmann-like Domain"/>
    <property type="match status" value="1"/>
</dbReference>
<dbReference type="PANTHER" id="PTHR42760">
    <property type="entry name" value="SHORT-CHAIN DEHYDROGENASES/REDUCTASES FAMILY MEMBER"/>
    <property type="match status" value="1"/>
</dbReference>
<gene>
    <name evidence="4" type="ORF">EV643_103420</name>
</gene>
<dbReference type="PROSITE" id="PS00061">
    <property type="entry name" value="ADH_SHORT"/>
    <property type="match status" value="1"/>
</dbReference>
<keyword evidence="5" id="KW-1185">Reference proteome</keyword>
<organism evidence="4 5">
    <name type="scientific">Kribbella caucasensis</name>
    <dbReference type="NCBI Taxonomy" id="2512215"/>
    <lineage>
        <taxon>Bacteria</taxon>
        <taxon>Bacillati</taxon>
        <taxon>Actinomycetota</taxon>
        <taxon>Actinomycetes</taxon>
        <taxon>Propionibacteriales</taxon>
        <taxon>Kribbellaceae</taxon>
        <taxon>Kribbella</taxon>
    </lineage>
</organism>
<dbReference type="FunFam" id="3.40.50.720:FF:000084">
    <property type="entry name" value="Short-chain dehydrogenase reductase"/>
    <property type="match status" value="1"/>
</dbReference>
<dbReference type="GO" id="GO:0016616">
    <property type="term" value="F:oxidoreductase activity, acting on the CH-OH group of donors, NAD or NADP as acceptor"/>
    <property type="evidence" value="ECO:0007669"/>
    <property type="project" value="TreeGrafter"/>
</dbReference>
<dbReference type="InterPro" id="IPR020904">
    <property type="entry name" value="Sc_DH/Rdtase_CS"/>
</dbReference>
<comment type="similarity">
    <text evidence="1 3">Belongs to the short-chain dehydrogenases/reductases (SDR) family.</text>
</comment>
<protein>
    <submittedName>
        <fullName evidence="4">3-oxoacyl-[acyl-carrier protein] reductase/2-deoxy-D-gluconate 3-dehydrogenase</fullName>
    </submittedName>
</protein>
<reference evidence="4 5" key="1">
    <citation type="submission" date="2019-03" db="EMBL/GenBank/DDBJ databases">
        <title>Genomic Encyclopedia of Type Strains, Phase III (KMG-III): the genomes of soil and plant-associated and newly described type strains.</title>
        <authorList>
            <person name="Whitman W."/>
        </authorList>
    </citation>
    <scope>NUCLEOTIDE SEQUENCE [LARGE SCALE GENOMIC DNA]</scope>
    <source>
        <strain evidence="4 5">VKM Ac-2527</strain>
    </source>
</reference>
<dbReference type="EMBL" id="SNWQ01000003">
    <property type="protein sequence ID" value="TDO51681.1"/>
    <property type="molecule type" value="Genomic_DNA"/>
</dbReference>
<dbReference type="RefSeq" id="WP_133799587.1">
    <property type="nucleotide sequence ID" value="NZ_SNWQ01000003.1"/>
</dbReference>
<comment type="caution">
    <text evidence="4">The sequence shown here is derived from an EMBL/GenBank/DDBJ whole genome shotgun (WGS) entry which is preliminary data.</text>
</comment>
<dbReference type="OrthoDB" id="286404at2"/>
<evidence type="ECO:0000313" key="5">
    <source>
        <dbReference type="Proteomes" id="UP000295388"/>
    </source>
</evidence>
<keyword evidence="2" id="KW-0560">Oxidoreductase</keyword>